<organism evidence="1 2">
    <name type="scientific">Panaeolus cyanescens</name>
    <dbReference type="NCBI Taxonomy" id="181874"/>
    <lineage>
        <taxon>Eukaryota</taxon>
        <taxon>Fungi</taxon>
        <taxon>Dikarya</taxon>
        <taxon>Basidiomycota</taxon>
        <taxon>Agaricomycotina</taxon>
        <taxon>Agaricomycetes</taxon>
        <taxon>Agaricomycetidae</taxon>
        <taxon>Agaricales</taxon>
        <taxon>Agaricineae</taxon>
        <taxon>Galeropsidaceae</taxon>
        <taxon>Panaeolus</taxon>
    </lineage>
</organism>
<evidence type="ECO:0000313" key="2">
    <source>
        <dbReference type="Proteomes" id="UP000284842"/>
    </source>
</evidence>
<name>A0A409WG31_9AGAR</name>
<reference evidence="1 2" key="1">
    <citation type="journal article" date="2018" name="Evol. Lett.">
        <title>Horizontal gene cluster transfer increased hallucinogenic mushroom diversity.</title>
        <authorList>
            <person name="Reynolds H.T."/>
            <person name="Vijayakumar V."/>
            <person name="Gluck-Thaler E."/>
            <person name="Korotkin H.B."/>
            <person name="Matheny P.B."/>
            <person name="Slot J.C."/>
        </authorList>
    </citation>
    <scope>NUCLEOTIDE SEQUENCE [LARGE SCALE GENOMIC DNA]</scope>
    <source>
        <strain evidence="1 2">2629</strain>
    </source>
</reference>
<keyword evidence="2" id="KW-1185">Reference proteome</keyword>
<proteinExistence type="predicted"/>
<comment type="caution">
    <text evidence="1">The sequence shown here is derived from an EMBL/GenBank/DDBJ whole genome shotgun (WGS) entry which is preliminary data.</text>
</comment>
<accession>A0A409WG31</accession>
<sequence>MSPTTGTSNPSPPPLSTLLLNLATSPPLISHFPSEREPHPSNATVAYVKSSASTTLVNTQCSWFLNFQHISSFLRGHDDSTSTMASSFWNALTLRLQLWLILIYWR</sequence>
<dbReference type="EMBL" id="NHTK01005494">
    <property type="protein sequence ID" value="PPQ77498.1"/>
    <property type="molecule type" value="Genomic_DNA"/>
</dbReference>
<protein>
    <submittedName>
        <fullName evidence="1">Uncharacterized protein</fullName>
    </submittedName>
</protein>
<dbReference type="InParanoid" id="A0A409WG31"/>
<dbReference type="AlphaFoldDB" id="A0A409WG31"/>
<evidence type="ECO:0000313" key="1">
    <source>
        <dbReference type="EMBL" id="PPQ77498.1"/>
    </source>
</evidence>
<gene>
    <name evidence="1" type="ORF">CVT24_005023</name>
</gene>
<dbReference type="Proteomes" id="UP000284842">
    <property type="component" value="Unassembled WGS sequence"/>
</dbReference>